<reference evidence="2" key="1">
    <citation type="submission" date="2020-06" db="EMBL/GenBank/DDBJ databases">
        <authorList>
            <person name="Li T."/>
            <person name="Hu X."/>
            <person name="Zhang T."/>
            <person name="Song X."/>
            <person name="Zhang H."/>
            <person name="Dai N."/>
            <person name="Sheng W."/>
            <person name="Hou X."/>
            <person name="Wei L."/>
        </authorList>
    </citation>
    <scope>NUCLEOTIDE SEQUENCE</scope>
    <source>
        <strain evidence="2">G02</strain>
        <tissue evidence="2">Leaf</tissue>
    </source>
</reference>
<feature type="region of interest" description="Disordered" evidence="1">
    <location>
        <begin position="15"/>
        <end position="41"/>
    </location>
</feature>
<evidence type="ECO:0000256" key="1">
    <source>
        <dbReference type="SAM" id="MobiDB-lite"/>
    </source>
</evidence>
<name>A0AAW2K9X0_SESRA</name>
<dbReference type="AlphaFoldDB" id="A0AAW2K9X0"/>
<comment type="caution">
    <text evidence="2">The sequence shown here is derived from an EMBL/GenBank/DDBJ whole genome shotgun (WGS) entry which is preliminary data.</text>
</comment>
<reference evidence="2" key="2">
    <citation type="journal article" date="2024" name="Plant">
        <title>Genomic evolution and insights into agronomic trait innovations of Sesamum species.</title>
        <authorList>
            <person name="Miao H."/>
            <person name="Wang L."/>
            <person name="Qu L."/>
            <person name="Liu H."/>
            <person name="Sun Y."/>
            <person name="Le M."/>
            <person name="Wang Q."/>
            <person name="Wei S."/>
            <person name="Zheng Y."/>
            <person name="Lin W."/>
            <person name="Duan Y."/>
            <person name="Cao H."/>
            <person name="Xiong S."/>
            <person name="Wang X."/>
            <person name="Wei L."/>
            <person name="Li C."/>
            <person name="Ma Q."/>
            <person name="Ju M."/>
            <person name="Zhao R."/>
            <person name="Li G."/>
            <person name="Mu C."/>
            <person name="Tian Q."/>
            <person name="Mei H."/>
            <person name="Zhang T."/>
            <person name="Gao T."/>
            <person name="Zhang H."/>
        </authorList>
    </citation>
    <scope>NUCLEOTIDE SEQUENCE</scope>
    <source>
        <strain evidence="2">G02</strain>
    </source>
</reference>
<organism evidence="2">
    <name type="scientific">Sesamum radiatum</name>
    <name type="common">Black benniseed</name>
    <dbReference type="NCBI Taxonomy" id="300843"/>
    <lineage>
        <taxon>Eukaryota</taxon>
        <taxon>Viridiplantae</taxon>
        <taxon>Streptophyta</taxon>
        <taxon>Embryophyta</taxon>
        <taxon>Tracheophyta</taxon>
        <taxon>Spermatophyta</taxon>
        <taxon>Magnoliopsida</taxon>
        <taxon>eudicotyledons</taxon>
        <taxon>Gunneridae</taxon>
        <taxon>Pentapetalae</taxon>
        <taxon>asterids</taxon>
        <taxon>lamiids</taxon>
        <taxon>Lamiales</taxon>
        <taxon>Pedaliaceae</taxon>
        <taxon>Sesamum</taxon>
    </lineage>
</organism>
<evidence type="ECO:0000313" key="2">
    <source>
        <dbReference type="EMBL" id="KAL0303258.1"/>
    </source>
</evidence>
<protein>
    <submittedName>
        <fullName evidence="2">Uncharacterized protein</fullName>
    </submittedName>
</protein>
<proteinExistence type="predicted"/>
<accession>A0AAW2K9X0</accession>
<sequence>MHQLALFVGTQSLRCERTMETPTNTPNKQKAGEAPTATTQDLQVVPSASLTSLSGAATTATPRSTDPTIDTFRITVFSDAHLWSCPRIS</sequence>
<gene>
    <name evidence="2" type="ORF">Sradi_6193900</name>
</gene>
<dbReference type="EMBL" id="JACGWJ010000029">
    <property type="protein sequence ID" value="KAL0303258.1"/>
    <property type="molecule type" value="Genomic_DNA"/>
</dbReference>